<dbReference type="InterPro" id="IPR036093">
    <property type="entry name" value="NAC_dom_sf"/>
</dbReference>
<dbReference type="Gramene" id="AET5Gv20372600.2">
    <property type="protein sequence ID" value="AET5Gv20372600.2"/>
    <property type="gene ID" value="AET5Gv20372600"/>
</dbReference>
<dbReference type="PANTHER" id="PTHR31719">
    <property type="entry name" value="NAC TRANSCRIPTION FACTOR 56"/>
    <property type="match status" value="1"/>
</dbReference>
<dbReference type="GO" id="GO:1901002">
    <property type="term" value="P:positive regulation of response to salt stress"/>
    <property type="evidence" value="ECO:0007669"/>
    <property type="project" value="UniProtKB-ARBA"/>
</dbReference>
<dbReference type="STRING" id="200361.A0A453KCW3"/>
<dbReference type="GO" id="GO:0006355">
    <property type="term" value="P:regulation of DNA-templated transcription"/>
    <property type="evidence" value="ECO:0007669"/>
    <property type="project" value="InterPro"/>
</dbReference>
<comment type="subcellular location">
    <subcellularLocation>
        <location evidence="1">Nucleus</location>
    </subcellularLocation>
</comment>
<evidence type="ECO:0000259" key="7">
    <source>
        <dbReference type="PROSITE" id="PS51005"/>
    </source>
</evidence>
<keyword evidence="9" id="KW-1185">Reference proteome</keyword>
<dbReference type="GO" id="GO:0003677">
    <property type="term" value="F:DNA binding"/>
    <property type="evidence" value="ECO:0007669"/>
    <property type="project" value="UniProtKB-KW"/>
</dbReference>
<evidence type="ECO:0000313" key="9">
    <source>
        <dbReference type="Proteomes" id="UP000015105"/>
    </source>
</evidence>
<reference evidence="9" key="2">
    <citation type="journal article" date="2017" name="Nat. Plants">
        <title>The Aegilops tauschii genome reveals multiple impacts of transposons.</title>
        <authorList>
            <person name="Zhao G."/>
            <person name="Zou C."/>
            <person name="Li K."/>
            <person name="Wang K."/>
            <person name="Li T."/>
            <person name="Gao L."/>
            <person name="Zhang X."/>
            <person name="Wang H."/>
            <person name="Yang Z."/>
            <person name="Liu X."/>
            <person name="Jiang W."/>
            <person name="Mao L."/>
            <person name="Kong X."/>
            <person name="Jiao Y."/>
            <person name="Jia J."/>
        </authorList>
    </citation>
    <scope>NUCLEOTIDE SEQUENCE [LARGE SCALE GENOMIC DNA]</scope>
    <source>
        <strain evidence="9">cv. AL8/78</strain>
    </source>
</reference>
<keyword evidence="5" id="KW-0539">Nucleus</keyword>
<evidence type="ECO:0000256" key="5">
    <source>
        <dbReference type="ARBA" id="ARBA00023242"/>
    </source>
</evidence>
<reference evidence="9" key="1">
    <citation type="journal article" date="2014" name="Science">
        <title>Ancient hybridizations among the ancestral genomes of bread wheat.</title>
        <authorList>
            <consortium name="International Wheat Genome Sequencing Consortium,"/>
            <person name="Marcussen T."/>
            <person name="Sandve S.R."/>
            <person name="Heier L."/>
            <person name="Spannagl M."/>
            <person name="Pfeifer M."/>
            <person name="Jakobsen K.S."/>
            <person name="Wulff B.B."/>
            <person name="Steuernagel B."/>
            <person name="Mayer K.F."/>
            <person name="Olsen O.A."/>
        </authorList>
    </citation>
    <scope>NUCLEOTIDE SEQUENCE [LARGE SCALE GENOMIC DNA]</scope>
    <source>
        <strain evidence="9">cv. AL8/78</strain>
    </source>
</reference>
<reference evidence="8" key="3">
    <citation type="journal article" date="2017" name="Nature">
        <title>Genome sequence of the progenitor of the wheat D genome Aegilops tauschii.</title>
        <authorList>
            <person name="Luo M.C."/>
            <person name="Gu Y.Q."/>
            <person name="Puiu D."/>
            <person name="Wang H."/>
            <person name="Twardziok S.O."/>
            <person name="Deal K.R."/>
            <person name="Huo N."/>
            <person name="Zhu T."/>
            <person name="Wang L."/>
            <person name="Wang Y."/>
            <person name="McGuire P.E."/>
            <person name="Liu S."/>
            <person name="Long H."/>
            <person name="Ramasamy R.K."/>
            <person name="Rodriguez J.C."/>
            <person name="Van S.L."/>
            <person name="Yuan L."/>
            <person name="Wang Z."/>
            <person name="Xia Z."/>
            <person name="Xiao L."/>
            <person name="Anderson O.D."/>
            <person name="Ouyang S."/>
            <person name="Liang Y."/>
            <person name="Zimin A.V."/>
            <person name="Pertea G."/>
            <person name="Qi P."/>
            <person name="Bennetzen J.L."/>
            <person name="Dai X."/>
            <person name="Dawson M.W."/>
            <person name="Muller H.G."/>
            <person name="Kugler K."/>
            <person name="Rivarola-Duarte L."/>
            <person name="Spannagl M."/>
            <person name="Mayer K.F.X."/>
            <person name="Lu F.H."/>
            <person name="Bevan M.W."/>
            <person name="Leroy P."/>
            <person name="Li P."/>
            <person name="You F.M."/>
            <person name="Sun Q."/>
            <person name="Liu Z."/>
            <person name="Lyons E."/>
            <person name="Wicker T."/>
            <person name="Salzberg S.L."/>
            <person name="Devos K.M."/>
            <person name="Dvorak J."/>
        </authorList>
    </citation>
    <scope>NUCLEOTIDE SEQUENCE [LARGE SCALE GENOMIC DNA]</scope>
    <source>
        <strain evidence="8">cv. AL8/78</strain>
    </source>
</reference>
<evidence type="ECO:0000313" key="8">
    <source>
        <dbReference type="EnsemblPlants" id="AET5Gv20372600.2"/>
    </source>
</evidence>
<reference evidence="8" key="4">
    <citation type="submission" date="2019-03" db="UniProtKB">
        <authorList>
            <consortium name="EnsemblPlants"/>
        </authorList>
    </citation>
    <scope>IDENTIFICATION</scope>
</reference>
<name>A0A453KCW3_AEGTS</name>
<evidence type="ECO:0000256" key="6">
    <source>
        <dbReference type="SAM" id="MobiDB-lite"/>
    </source>
</evidence>
<dbReference type="AlphaFoldDB" id="A0A453KCW3"/>
<dbReference type="SUPFAM" id="SSF101941">
    <property type="entry name" value="NAC domain"/>
    <property type="match status" value="1"/>
</dbReference>
<protein>
    <recommendedName>
        <fullName evidence="7">NAC domain-containing protein</fullName>
    </recommendedName>
</protein>
<keyword evidence="4" id="KW-0804">Transcription</keyword>
<evidence type="ECO:0000256" key="4">
    <source>
        <dbReference type="ARBA" id="ARBA00023163"/>
    </source>
</evidence>
<evidence type="ECO:0000256" key="3">
    <source>
        <dbReference type="ARBA" id="ARBA00023125"/>
    </source>
</evidence>
<dbReference type="FunFam" id="2.170.150.80:FF:000004">
    <property type="entry name" value="NAC transcription factor"/>
    <property type="match status" value="1"/>
</dbReference>
<reference evidence="8" key="5">
    <citation type="journal article" date="2021" name="G3 (Bethesda)">
        <title>Aegilops tauschii genome assembly Aet v5.0 features greater sequence contiguity and improved annotation.</title>
        <authorList>
            <person name="Wang L."/>
            <person name="Zhu T."/>
            <person name="Rodriguez J.C."/>
            <person name="Deal K.R."/>
            <person name="Dubcovsky J."/>
            <person name="McGuire P.E."/>
            <person name="Lux T."/>
            <person name="Spannagl M."/>
            <person name="Mayer K.F.X."/>
            <person name="Baldrich P."/>
            <person name="Meyers B.C."/>
            <person name="Huo N."/>
            <person name="Gu Y.Q."/>
            <person name="Zhou H."/>
            <person name="Devos K.M."/>
            <person name="Bennetzen J.L."/>
            <person name="Unver T."/>
            <person name="Budak H."/>
            <person name="Gulick P.J."/>
            <person name="Galiba G."/>
            <person name="Kalapos B."/>
            <person name="Nelson D.R."/>
            <person name="Li P."/>
            <person name="You F.M."/>
            <person name="Luo M.C."/>
            <person name="Dvorak J."/>
        </authorList>
    </citation>
    <scope>NUCLEOTIDE SEQUENCE [LARGE SCALE GENOMIC DNA]</scope>
    <source>
        <strain evidence="8">cv. AL8/78</strain>
    </source>
</reference>
<evidence type="ECO:0000256" key="1">
    <source>
        <dbReference type="ARBA" id="ARBA00004123"/>
    </source>
</evidence>
<keyword evidence="3" id="KW-0238">DNA-binding</keyword>
<feature type="region of interest" description="Disordered" evidence="6">
    <location>
        <begin position="222"/>
        <end position="262"/>
    </location>
</feature>
<dbReference type="Pfam" id="PF02365">
    <property type="entry name" value="NAM"/>
    <property type="match status" value="1"/>
</dbReference>
<evidence type="ECO:0000256" key="2">
    <source>
        <dbReference type="ARBA" id="ARBA00023015"/>
    </source>
</evidence>
<keyword evidence="2" id="KW-0805">Transcription regulation</keyword>
<feature type="compositionally biased region" description="Polar residues" evidence="6">
    <location>
        <begin position="242"/>
        <end position="253"/>
    </location>
</feature>
<dbReference type="PROSITE" id="PS51005">
    <property type="entry name" value="NAC"/>
    <property type="match status" value="1"/>
</dbReference>
<sequence>NTTPHSISYAVAIFSSSSRFPASHLAHYHIIQQPTPTHTDSVPTCSPSPAMPMGSSAAMPALPPGFRFHPTDEELIVHYLGRQAASMPSPVPIIAEVNIYKCNPWDLPGKALFGENEWYFFSPRDRKYPNGARPNRAAGSGYWKATGTDKAILSTPANESIGVKKALVFYRGKPPKGVKTDWIMHEYRLTAADNRTTKRRGSSMRLDDWVLCRIHKKCGNLPNFSSSDQEQEHEQESSTVEDSQNNHTVSSPKSEAFDGDGDDQLQLQQFRPMAIAKSCSLTDLLNTVDYAALSHLLLDGAGASSSDAGADYQLPPENPLIYSQPPWQQTLHYNNNNGYVNNDTIDVPQLPEAHVDDYGMNGDRYNGMKRKRSSGSLYCSQLQLPADQYSGMLIHPFLSQQLHM</sequence>
<dbReference type="Proteomes" id="UP000015105">
    <property type="component" value="Chromosome 5D"/>
</dbReference>
<organism evidence="8 9">
    <name type="scientific">Aegilops tauschii subsp. strangulata</name>
    <name type="common">Goatgrass</name>
    <dbReference type="NCBI Taxonomy" id="200361"/>
    <lineage>
        <taxon>Eukaryota</taxon>
        <taxon>Viridiplantae</taxon>
        <taxon>Streptophyta</taxon>
        <taxon>Embryophyta</taxon>
        <taxon>Tracheophyta</taxon>
        <taxon>Spermatophyta</taxon>
        <taxon>Magnoliopsida</taxon>
        <taxon>Liliopsida</taxon>
        <taxon>Poales</taxon>
        <taxon>Poaceae</taxon>
        <taxon>BOP clade</taxon>
        <taxon>Pooideae</taxon>
        <taxon>Triticodae</taxon>
        <taxon>Triticeae</taxon>
        <taxon>Triticinae</taxon>
        <taxon>Aegilops</taxon>
    </lineage>
</organism>
<dbReference type="InterPro" id="IPR003441">
    <property type="entry name" value="NAC-dom"/>
</dbReference>
<dbReference type="EnsemblPlants" id="AET5Gv20372600.2">
    <property type="protein sequence ID" value="AET5Gv20372600.2"/>
    <property type="gene ID" value="AET5Gv20372600"/>
</dbReference>
<feature type="domain" description="NAC" evidence="7">
    <location>
        <begin position="62"/>
        <end position="217"/>
    </location>
</feature>
<dbReference type="GO" id="GO:0005634">
    <property type="term" value="C:nucleus"/>
    <property type="evidence" value="ECO:0007669"/>
    <property type="project" value="UniProtKB-SubCell"/>
</dbReference>
<proteinExistence type="predicted"/>
<dbReference type="Gene3D" id="2.170.150.80">
    <property type="entry name" value="NAC domain"/>
    <property type="match status" value="1"/>
</dbReference>
<dbReference type="PANTHER" id="PTHR31719:SF208">
    <property type="entry name" value="OS11G0126900 PROTEIN"/>
    <property type="match status" value="1"/>
</dbReference>
<accession>A0A453KCW3</accession>